<gene>
    <name evidence="1" type="ORF">SAMN02745136_03910</name>
</gene>
<dbReference type="Pfam" id="PF14433">
    <property type="entry name" value="SUKH-3"/>
    <property type="match status" value="1"/>
</dbReference>
<dbReference type="SUPFAM" id="SSF160631">
    <property type="entry name" value="SMI1/KNR4-like"/>
    <property type="match status" value="1"/>
</dbReference>
<dbReference type="InterPro" id="IPR025850">
    <property type="entry name" value="SUKH-3"/>
</dbReference>
<dbReference type="STRING" id="1121322.SAMN02745136_03910"/>
<evidence type="ECO:0000313" key="1">
    <source>
        <dbReference type="EMBL" id="SHL03419.1"/>
    </source>
</evidence>
<reference evidence="1 2" key="1">
    <citation type="submission" date="2016-11" db="EMBL/GenBank/DDBJ databases">
        <authorList>
            <person name="Jaros S."/>
            <person name="Januszkiewicz K."/>
            <person name="Wedrychowicz H."/>
        </authorList>
    </citation>
    <scope>NUCLEOTIDE SEQUENCE [LARGE SCALE GENOMIC DNA]</scope>
    <source>
        <strain evidence="1 2">DSM 15929</strain>
    </source>
</reference>
<dbReference type="EMBL" id="FRAC01000022">
    <property type="protein sequence ID" value="SHL03419.1"/>
    <property type="molecule type" value="Genomic_DNA"/>
</dbReference>
<accession>A0A1M6XC05</accession>
<name>A0A1M6XC05_9FIRM</name>
<dbReference type="InterPro" id="IPR037883">
    <property type="entry name" value="Knr4/Smi1-like_sf"/>
</dbReference>
<dbReference type="Proteomes" id="UP000184386">
    <property type="component" value="Unassembled WGS sequence"/>
</dbReference>
<evidence type="ECO:0000313" key="2">
    <source>
        <dbReference type="Proteomes" id="UP000184386"/>
    </source>
</evidence>
<keyword evidence="2" id="KW-1185">Reference proteome</keyword>
<dbReference type="RefSeq" id="WP_084124486.1">
    <property type="nucleotide sequence ID" value="NZ_FRAC01000022.1"/>
</dbReference>
<dbReference type="OrthoDB" id="1918885at2"/>
<dbReference type="AlphaFoldDB" id="A0A1M6XC05"/>
<proteinExistence type="predicted"/>
<sequence length="224" mass="25897">MDTVDIYFGYSGKKGYNSSKPDYMYGAGADIDGIFLNTKTVKMGEYAPPCDNCKITFNGFLMPYGERYMNDITLKRLEESGWFLERKINIEEIKELYEQRGFKLIDIVQRFLENYGMLEFRFPKKGSPFNTIEMVSFNPFSALGNNIRKDFFNGLLEEFPEAAEIKENEFYPIGEIARGNMILLMTKEGKFFSYTDGCLVKNGENISEMLDCVVGEICRPYIYD</sequence>
<protein>
    <submittedName>
        <fullName evidence="1">SUKH-3 immunity protein</fullName>
    </submittedName>
</protein>
<organism evidence="1 2">
    <name type="scientific">Anaerocolumna jejuensis DSM 15929</name>
    <dbReference type="NCBI Taxonomy" id="1121322"/>
    <lineage>
        <taxon>Bacteria</taxon>
        <taxon>Bacillati</taxon>
        <taxon>Bacillota</taxon>
        <taxon>Clostridia</taxon>
        <taxon>Lachnospirales</taxon>
        <taxon>Lachnospiraceae</taxon>
        <taxon>Anaerocolumna</taxon>
    </lineage>
</organism>